<dbReference type="Gene3D" id="3.40.50.10540">
    <property type="entry name" value="Crotonobetainyl-coa:carnitine coa-transferase, domain 1"/>
    <property type="match status" value="1"/>
</dbReference>
<evidence type="ECO:0000256" key="1">
    <source>
        <dbReference type="ARBA" id="ARBA00008383"/>
    </source>
</evidence>
<evidence type="ECO:0000256" key="2">
    <source>
        <dbReference type="SAM" id="MobiDB-lite"/>
    </source>
</evidence>
<sequence>MPSPQTTLQLLWLTTQLPPSALTRISLPNSGELLPTSFHLTTAAQASIGACVGIAAEILRMRRAAERNGGTEEEAELVVEGRDAVAEFRNERLSRCGGEPGQLWDPLAGQYPAAVSPPASQGGPSSAWVRPHLNFPHHRDGLLKHLGLPTDGTTTKEMLANRLKTLPAHETANEVMEKGLCMTSLRGFTDWDLHEQGQVASDKGGGPIPLYKLNDRPPKPFPKVPSDKRNRPLQGIKVLDLTRVIAGPTAGRALATYGADVLWVNAPHNPKLPALDFDTSRNKRSIQLDLRRSNPTDRAQFEDLLRTADVLLQSYRPDGLCSLGYPIEKCLEINPDLVYATLSAWGEEGPWKERKGFDSLVQFAVGFNEAEGRAWETFRNGKEVEEESGVEPRALPCQALDHSSGYMLAFGIQAALYHRSQTGGAYYVENSLLSTATWIRSLGRAPLESFANIPETFEELDRRGRIGRARGFEGKEVEFVRHSPRVVGGSFEIKEEGGPRGYDDEEVGGWGSVR</sequence>
<dbReference type="Pfam" id="PF02515">
    <property type="entry name" value="CoA_transf_3"/>
    <property type="match status" value="1"/>
</dbReference>
<dbReference type="SUPFAM" id="SSF89796">
    <property type="entry name" value="CoA-transferase family III (CaiB/BaiF)"/>
    <property type="match status" value="2"/>
</dbReference>
<dbReference type="EMBL" id="FQNC01000016">
    <property type="protein sequence ID" value="SGY19230.1"/>
    <property type="molecule type" value="Genomic_DNA"/>
</dbReference>
<comment type="similarity">
    <text evidence="1">Belongs to the CoA-transferase III family.</text>
</comment>
<dbReference type="InterPro" id="IPR023606">
    <property type="entry name" value="CoA-Trfase_III_dom_1_sf"/>
</dbReference>
<dbReference type="InterPro" id="IPR003673">
    <property type="entry name" value="CoA-Trfase_fam_III"/>
</dbReference>
<dbReference type="AlphaFoldDB" id="A0A2X0LTZ9"/>
<evidence type="ECO:0000313" key="4">
    <source>
        <dbReference type="Proteomes" id="UP000249464"/>
    </source>
</evidence>
<reference evidence="3 4" key="1">
    <citation type="submission" date="2016-11" db="EMBL/GenBank/DDBJ databases">
        <authorList>
            <person name="Jaros S."/>
            <person name="Januszkiewicz K."/>
            <person name="Wedrychowicz H."/>
        </authorList>
    </citation>
    <scope>NUCLEOTIDE SEQUENCE [LARGE SCALE GENOMIC DNA]</scope>
</reference>
<keyword evidence="4" id="KW-1185">Reference proteome</keyword>
<dbReference type="PANTHER" id="PTHR48228">
    <property type="entry name" value="SUCCINYL-COA--D-CITRAMALATE COA-TRANSFERASE"/>
    <property type="match status" value="1"/>
</dbReference>
<dbReference type="InterPro" id="IPR050509">
    <property type="entry name" value="CoA-transferase_III"/>
</dbReference>
<dbReference type="PANTHER" id="PTHR48228:SF4">
    <property type="entry name" value="BLR3030 PROTEIN"/>
    <property type="match status" value="1"/>
</dbReference>
<protein>
    <submittedName>
        <fullName evidence="3">BQ5605_C014g07595 protein</fullName>
    </submittedName>
</protein>
<gene>
    <name evidence="3" type="primary">BQ5605_C014g07595</name>
    <name evidence="3" type="ORF">BQ5605_C014G07595</name>
</gene>
<accession>A0A2X0LTZ9</accession>
<feature type="compositionally biased region" description="Basic and acidic residues" evidence="2">
    <location>
        <begin position="492"/>
        <end position="502"/>
    </location>
</feature>
<dbReference type="GO" id="GO:0003824">
    <property type="term" value="F:catalytic activity"/>
    <property type="evidence" value="ECO:0007669"/>
    <property type="project" value="InterPro"/>
</dbReference>
<dbReference type="STRING" id="796604.A0A2X0LTZ9"/>
<feature type="region of interest" description="Disordered" evidence="2">
    <location>
        <begin position="492"/>
        <end position="514"/>
    </location>
</feature>
<dbReference type="Proteomes" id="UP000249464">
    <property type="component" value="Unassembled WGS sequence"/>
</dbReference>
<evidence type="ECO:0000313" key="3">
    <source>
        <dbReference type="EMBL" id="SGY19230.1"/>
    </source>
</evidence>
<name>A0A2X0LTZ9_9BASI</name>
<organism evidence="3 4">
    <name type="scientific">Microbotryum silenes-dioicae</name>
    <dbReference type="NCBI Taxonomy" id="796604"/>
    <lineage>
        <taxon>Eukaryota</taxon>
        <taxon>Fungi</taxon>
        <taxon>Dikarya</taxon>
        <taxon>Basidiomycota</taxon>
        <taxon>Pucciniomycotina</taxon>
        <taxon>Microbotryomycetes</taxon>
        <taxon>Microbotryales</taxon>
        <taxon>Microbotryaceae</taxon>
        <taxon>Microbotryum</taxon>
    </lineage>
</organism>
<proteinExistence type="inferred from homology"/>